<evidence type="ECO:0000256" key="2">
    <source>
        <dbReference type="ARBA" id="ARBA00023002"/>
    </source>
</evidence>
<dbReference type="Gene3D" id="3.10.450.50">
    <property type="match status" value="1"/>
</dbReference>
<sequence>MNVTVDAFRLISRAQGEYARCIDDGRMEDWPGFFEEDCHYRITTAANHSEGLEAGVIWADNRRMLSDRVSALLEANIYEAHTYRHILGQPAILEESDEGARSETGFLVVRVMRDGSSDIFATGRYLDRYRFDGDRASLAERVVVCDSSTIDTLLALPL</sequence>
<dbReference type="InterPro" id="IPR000391">
    <property type="entry name" value="Rng_hydr_dOase-bsu"/>
</dbReference>
<evidence type="ECO:0000313" key="3">
    <source>
        <dbReference type="EMBL" id="BCL23962.1"/>
    </source>
</evidence>
<gene>
    <name evidence="3" type="ORF">GCM10017668_58050</name>
</gene>
<dbReference type="RefSeq" id="WP_198427729.1">
    <property type="nucleotide sequence ID" value="NZ_AP023439.1"/>
</dbReference>
<reference evidence="3 4" key="1">
    <citation type="journal article" date="2014" name="Int. J. Syst. Evol. Microbiol.">
        <title>Complete genome sequence of Corynebacterium casei LMG S-19264T (=DSM 44701T), isolated from a smear-ripened cheese.</title>
        <authorList>
            <consortium name="US DOE Joint Genome Institute (JGI-PGF)"/>
            <person name="Walter F."/>
            <person name="Albersmeier A."/>
            <person name="Kalinowski J."/>
            <person name="Ruckert C."/>
        </authorList>
    </citation>
    <scope>NUCLEOTIDE SEQUENCE [LARGE SCALE GENOMIC DNA]</scope>
    <source>
        <strain evidence="3 4">JCM 4255</strain>
    </source>
</reference>
<evidence type="ECO:0000313" key="4">
    <source>
        <dbReference type="Proteomes" id="UP000516373"/>
    </source>
</evidence>
<name>A0A7G1NNI5_9ACTN</name>
<dbReference type="Pfam" id="PF00866">
    <property type="entry name" value="Ring_hydroxyl_B"/>
    <property type="match status" value="1"/>
</dbReference>
<accession>A0A7G1NNI5</accession>
<dbReference type="EMBL" id="AP023439">
    <property type="protein sequence ID" value="BCL23962.1"/>
    <property type="molecule type" value="Genomic_DNA"/>
</dbReference>
<keyword evidence="2" id="KW-0560">Oxidoreductase</keyword>
<comment type="similarity">
    <text evidence="1">Belongs to the bacterial ring-hydroxylating dioxygenase beta subunit family.</text>
</comment>
<organism evidence="3 4">
    <name type="scientific">Streptomyces tuirus</name>
    <dbReference type="NCBI Taxonomy" id="68278"/>
    <lineage>
        <taxon>Bacteria</taxon>
        <taxon>Bacillati</taxon>
        <taxon>Actinomycetota</taxon>
        <taxon>Actinomycetes</taxon>
        <taxon>Kitasatosporales</taxon>
        <taxon>Streptomycetaceae</taxon>
        <taxon>Streptomyces</taxon>
    </lineage>
</organism>
<dbReference type="InterPro" id="IPR032710">
    <property type="entry name" value="NTF2-like_dom_sf"/>
</dbReference>
<dbReference type="CDD" id="cd00667">
    <property type="entry name" value="ring_hydroxylating_dioxygenases_beta"/>
    <property type="match status" value="1"/>
</dbReference>
<dbReference type="GO" id="GO:0051213">
    <property type="term" value="F:dioxygenase activity"/>
    <property type="evidence" value="ECO:0007669"/>
    <property type="project" value="UniProtKB-KW"/>
</dbReference>
<dbReference type="KEGG" id="stui:GCM10017668_58050"/>
<dbReference type="Proteomes" id="UP000516373">
    <property type="component" value="Chromosome"/>
</dbReference>
<evidence type="ECO:0000256" key="1">
    <source>
        <dbReference type="ARBA" id="ARBA00009570"/>
    </source>
</evidence>
<proteinExistence type="inferred from homology"/>
<dbReference type="SUPFAM" id="SSF54427">
    <property type="entry name" value="NTF2-like"/>
    <property type="match status" value="1"/>
</dbReference>
<keyword evidence="3" id="KW-0223">Dioxygenase</keyword>
<protein>
    <submittedName>
        <fullName evidence="3">Anthranilate 1,2-dioxygenase small subunit</fullName>
    </submittedName>
</protein>
<dbReference type="AlphaFoldDB" id="A0A7G1NNI5"/>